<dbReference type="Pfam" id="PF02592">
    <property type="entry name" value="Vut_1"/>
    <property type="match status" value="1"/>
</dbReference>
<keyword evidence="1" id="KW-0997">Cell inner membrane</keyword>
<dbReference type="GO" id="GO:0022857">
    <property type="term" value="F:transmembrane transporter activity"/>
    <property type="evidence" value="ECO:0007669"/>
    <property type="project" value="UniProtKB-UniRule"/>
</dbReference>
<keyword evidence="1" id="KW-0812">Transmembrane</keyword>
<reference evidence="2 3" key="1">
    <citation type="submission" date="2020-08" db="EMBL/GenBank/DDBJ databases">
        <title>Genomic Encyclopedia of Type Strains, Phase III (KMG-III): the genomes of soil and plant-associated and newly described type strains.</title>
        <authorList>
            <person name="Whitman W."/>
        </authorList>
    </citation>
    <scope>NUCLEOTIDE SEQUENCE [LARGE SCALE GENOMIC DNA]</scope>
    <source>
        <strain evidence="2 3">CECT 5885</strain>
    </source>
</reference>
<accession>A0A839TA30</accession>
<dbReference type="NCBIfam" id="TIGR00697">
    <property type="entry name" value="queuosine precursor transporter"/>
    <property type="match status" value="1"/>
</dbReference>
<keyword evidence="1" id="KW-0813">Transport</keyword>
<dbReference type="NCBIfam" id="NF008406">
    <property type="entry name" value="PRK11212.1"/>
    <property type="match status" value="1"/>
</dbReference>
<keyword evidence="1" id="KW-0472">Membrane</keyword>
<dbReference type="PANTHER" id="PTHR34300:SF1">
    <property type="entry name" value="QUEUOSINE PRECURSOR TRANSPORTER"/>
    <property type="match status" value="1"/>
</dbReference>
<feature type="transmembrane region" description="Helical" evidence="1">
    <location>
        <begin position="44"/>
        <end position="62"/>
    </location>
</feature>
<evidence type="ECO:0000313" key="3">
    <source>
        <dbReference type="Proteomes" id="UP000588111"/>
    </source>
</evidence>
<feature type="transmembrane region" description="Helical" evidence="1">
    <location>
        <begin position="190"/>
        <end position="210"/>
    </location>
</feature>
<proteinExistence type="inferred from homology"/>
<keyword evidence="3" id="KW-1185">Reference proteome</keyword>
<dbReference type="EMBL" id="JACHXL010000001">
    <property type="protein sequence ID" value="MBB3106277.1"/>
    <property type="molecule type" value="Genomic_DNA"/>
</dbReference>
<feature type="transmembrane region" description="Helical" evidence="1">
    <location>
        <begin position="74"/>
        <end position="94"/>
    </location>
</feature>
<dbReference type="AlphaFoldDB" id="A0A839TA30"/>
<organism evidence="2 3">
    <name type="scientific">Psychrobacter luti</name>
    <dbReference type="NCBI Taxonomy" id="198481"/>
    <lineage>
        <taxon>Bacteria</taxon>
        <taxon>Pseudomonadati</taxon>
        <taxon>Pseudomonadota</taxon>
        <taxon>Gammaproteobacteria</taxon>
        <taxon>Moraxellales</taxon>
        <taxon>Moraxellaceae</taxon>
        <taxon>Psychrobacter</taxon>
    </lineage>
</organism>
<gene>
    <name evidence="2" type="ORF">FHS24_000768</name>
</gene>
<comment type="similarity">
    <text evidence="1">Belongs to the vitamin uptake transporter (VUT/ECF) (TC 2.A.88) family. Q precursor transporter subfamily.</text>
</comment>
<evidence type="ECO:0000313" key="2">
    <source>
        <dbReference type="EMBL" id="MBB3106277.1"/>
    </source>
</evidence>
<comment type="function">
    <text evidence="1">Involved in the import of queuosine (Q) precursors, required for Q precursor salvage.</text>
</comment>
<name>A0A839TA30_9GAMM</name>
<keyword evidence="1" id="KW-1133">Transmembrane helix</keyword>
<evidence type="ECO:0000256" key="1">
    <source>
        <dbReference type="HAMAP-Rule" id="MF_02088"/>
    </source>
</evidence>
<protein>
    <recommendedName>
        <fullName evidence="1">Probable queuosine precursor transporter</fullName>
        <shortName evidence="1">Q precursor transporter</shortName>
    </recommendedName>
</protein>
<dbReference type="GO" id="GO:0005886">
    <property type="term" value="C:plasma membrane"/>
    <property type="evidence" value="ECO:0007669"/>
    <property type="project" value="UniProtKB-SubCell"/>
</dbReference>
<sequence>MSSSTLSTTPIQSIRYSRALFWLVSLHIFIIAISNYLVQIPVGLFGFITTWGAVTFPFIFLITDLTVRIFGQNLARRIIFFAMLPALVISYYFSVVFSNGQFVGHEHLLDFNLFVFRIVVASFSAYVVGQLLDIQVFNKLRQLKTWWIAPLVSTFIGNLVDSFCFFAIAFYKSPDPFMATHWVEIGAMDYLFKIVMGVLIFLPLYGVILAKLQKILAGK</sequence>
<comment type="caution">
    <text evidence="2">The sequence shown here is derived from an EMBL/GenBank/DDBJ whole genome shotgun (WGS) entry which is preliminary data.</text>
</comment>
<feature type="transmembrane region" description="Helical" evidence="1">
    <location>
        <begin position="20"/>
        <end position="38"/>
    </location>
</feature>
<dbReference type="PANTHER" id="PTHR34300">
    <property type="entry name" value="QUEUOSINE PRECURSOR TRANSPORTER-RELATED"/>
    <property type="match status" value="1"/>
</dbReference>
<comment type="subcellular location">
    <subcellularLocation>
        <location evidence="1">Cell inner membrane</location>
        <topology evidence="1">Multi-pass membrane protein</topology>
    </subcellularLocation>
</comment>
<dbReference type="InterPro" id="IPR003744">
    <property type="entry name" value="YhhQ"/>
</dbReference>
<dbReference type="RefSeq" id="WP_183618802.1">
    <property type="nucleotide sequence ID" value="NZ_CAJHAH010000002.1"/>
</dbReference>
<feature type="transmembrane region" description="Helical" evidence="1">
    <location>
        <begin position="146"/>
        <end position="170"/>
    </location>
</feature>
<feature type="transmembrane region" description="Helical" evidence="1">
    <location>
        <begin position="114"/>
        <end position="134"/>
    </location>
</feature>
<dbReference type="Proteomes" id="UP000588111">
    <property type="component" value="Unassembled WGS sequence"/>
</dbReference>
<dbReference type="HAMAP" id="MF_02088">
    <property type="entry name" value="Q_prec_transport"/>
    <property type="match status" value="1"/>
</dbReference>
<keyword evidence="1" id="KW-1003">Cell membrane</keyword>